<gene>
    <name evidence="1" type="ORF">KPZU09_04430</name>
</gene>
<protein>
    <recommendedName>
        <fullName evidence="3">Type VI secretion protein VasK</fullName>
    </recommendedName>
</protein>
<accession>A0A919HNC5</accession>
<dbReference type="Proteomes" id="UP000655094">
    <property type="component" value="Unassembled WGS sequence"/>
</dbReference>
<evidence type="ECO:0000313" key="2">
    <source>
        <dbReference type="Proteomes" id="UP000655094"/>
    </source>
</evidence>
<reference evidence="1" key="1">
    <citation type="submission" date="2020-10" db="EMBL/GenBank/DDBJ databases">
        <title>Genome Sequence of ESBL Producing Zambian Clinical Strains.</title>
        <authorList>
            <person name="Shawa M."/>
            <person name="Furuta Y."/>
            <person name="Simbotwe M."/>
            <person name="Mulenga E."/>
            <person name="Mubanga M."/>
            <person name="Mulenga G."/>
            <person name="Kaile C."/>
            <person name="Zorigt T."/>
            <person name="Hang'ombe B."/>
            <person name="Higashi H."/>
        </authorList>
    </citation>
    <scope>NUCLEOTIDE SEQUENCE</scope>
    <source>
        <strain evidence="1">Zam_UTH_09</strain>
    </source>
</reference>
<comment type="caution">
    <text evidence="1">The sequence shown here is derived from an EMBL/GenBank/DDBJ whole genome shotgun (WGS) entry which is preliminary data.</text>
</comment>
<sequence length="325" mass="35492">MTGSVSDVEQLAPKLTRELWQEDRGTVLLWGGDPATPADADWLAALRKLRRRAVDGMVWVTSGLDGMPATENSATSGLTPDAMDSVSHALKLRYEALGWKLPLYVWSLHPRAGEQAGRVTQPVGCLLHANCSPQTLAGQLTGLIPQLTAQGIQQVCGQPQHNFLLALADQLTRKPETVTEPLSVLLNPYRPQPLAGVVFSAPSAEAGRSISHHWGRDNRWDILPDRMTELPAGLRPRKQGVNWMRGMSVAAALMLLWAASMTVSFIANRELVAIAQEQVRQASAEKQSLTLRLHALSALQKTLSTGILLAARRAVVPPRWPQSER</sequence>
<dbReference type="EMBL" id="BNFF01000001">
    <property type="protein sequence ID" value="GHK50707.1"/>
    <property type="molecule type" value="Genomic_DNA"/>
</dbReference>
<evidence type="ECO:0008006" key="3">
    <source>
        <dbReference type="Google" id="ProtNLM"/>
    </source>
</evidence>
<proteinExistence type="predicted"/>
<dbReference type="AlphaFoldDB" id="A0A919HNC5"/>
<name>A0A919HNC5_KLEPN</name>
<organism evidence="1 2">
    <name type="scientific">Klebsiella pneumoniae</name>
    <dbReference type="NCBI Taxonomy" id="573"/>
    <lineage>
        <taxon>Bacteria</taxon>
        <taxon>Pseudomonadati</taxon>
        <taxon>Pseudomonadota</taxon>
        <taxon>Gammaproteobacteria</taxon>
        <taxon>Enterobacterales</taxon>
        <taxon>Enterobacteriaceae</taxon>
        <taxon>Klebsiella/Raoultella group</taxon>
        <taxon>Klebsiella</taxon>
        <taxon>Klebsiella pneumoniae complex</taxon>
    </lineage>
</organism>
<evidence type="ECO:0000313" key="1">
    <source>
        <dbReference type="EMBL" id="GHK50707.1"/>
    </source>
</evidence>